<dbReference type="InterPro" id="IPR012341">
    <property type="entry name" value="6hp_glycosidase-like_sf"/>
</dbReference>
<dbReference type="STRING" id="1314790.A0A1Y1YB18"/>
<dbReference type="SUPFAM" id="SSF48208">
    <property type="entry name" value="Six-hairpin glycosidases"/>
    <property type="match status" value="1"/>
</dbReference>
<evidence type="ECO:0000256" key="2">
    <source>
        <dbReference type="ARBA" id="ARBA00022801"/>
    </source>
</evidence>
<protein>
    <recommendedName>
        <fullName evidence="4">Trehalase</fullName>
        <ecNumber evidence="4">3.2.1.28</ecNumber>
    </recommendedName>
    <alternativeName>
        <fullName evidence="4">Alpha-trehalose glucohydrolase</fullName>
    </alternativeName>
</protein>
<comment type="similarity">
    <text evidence="1 4">Belongs to the glycosyl hydrolase 37 family.</text>
</comment>
<dbReference type="InterPro" id="IPR018232">
    <property type="entry name" value="Glyco_hydro_37_CS"/>
</dbReference>
<dbReference type="GO" id="GO:0005993">
    <property type="term" value="P:trehalose catabolic process"/>
    <property type="evidence" value="ECO:0007669"/>
    <property type="project" value="TreeGrafter"/>
</dbReference>
<comment type="catalytic activity">
    <reaction evidence="4">
        <text>alpha,alpha-trehalose + H2O = alpha-D-glucose + beta-D-glucose</text>
        <dbReference type="Rhea" id="RHEA:32675"/>
        <dbReference type="ChEBI" id="CHEBI:15377"/>
        <dbReference type="ChEBI" id="CHEBI:15903"/>
        <dbReference type="ChEBI" id="CHEBI:16551"/>
        <dbReference type="ChEBI" id="CHEBI:17925"/>
        <dbReference type="EC" id="3.2.1.28"/>
    </reaction>
</comment>
<gene>
    <name evidence="6" type="ORF">K493DRAFT_283305</name>
</gene>
<keyword evidence="3 4" id="KW-0326">Glycosidase</keyword>
<evidence type="ECO:0000256" key="5">
    <source>
        <dbReference type="SAM" id="SignalP"/>
    </source>
</evidence>
<dbReference type="PANTHER" id="PTHR23403">
    <property type="entry name" value="TREHALASE"/>
    <property type="match status" value="1"/>
</dbReference>
<dbReference type="PROSITE" id="PS00927">
    <property type="entry name" value="TREHALASE_1"/>
    <property type="match status" value="1"/>
</dbReference>
<feature type="signal peptide" evidence="5">
    <location>
        <begin position="1"/>
        <end position="15"/>
    </location>
</feature>
<evidence type="ECO:0000256" key="3">
    <source>
        <dbReference type="ARBA" id="ARBA00023295"/>
    </source>
</evidence>
<evidence type="ECO:0000313" key="7">
    <source>
        <dbReference type="Proteomes" id="UP000193498"/>
    </source>
</evidence>
<dbReference type="InParanoid" id="A0A1Y1YB18"/>
<dbReference type="GO" id="GO:0004555">
    <property type="term" value="F:alpha,alpha-trehalase activity"/>
    <property type="evidence" value="ECO:0007669"/>
    <property type="project" value="UniProtKB-EC"/>
</dbReference>
<organism evidence="6 7">
    <name type="scientific">Basidiobolus meristosporus CBS 931.73</name>
    <dbReference type="NCBI Taxonomy" id="1314790"/>
    <lineage>
        <taxon>Eukaryota</taxon>
        <taxon>Fungi</taxon>
        <taxon>Fungi incertae sedis</taxon>
        <taxon>Zoopagomycota</taxon>
        <taxon>Entomophthoromycotina</taxon>
        <taxon>Basidiobolomycetes</taxon>
        <taxon>Basidiobolales</taxon>
        <taxon>Basidiobolaceae</taxon>
        <taxon>Basidiobolus</taxon>
    </lineage>
</organism>
<dbReference type="EC" id="3.2.1.28" evidence="4"/>
<dbReference type="InterPro" id="IPR001661">
    <property type="entry name" value="Glyco_hydro_37"/>
</dbReference>
<dbReference type="PRINTS" id="PR00744">
    <property type="entry name" value="GLHYDRLASE37"/>
</dbReference>
<proteinExistence type="inferred from homology"/>
<dbReference type="PANTHER" id="PTHR23403:SF1">
    <property type="entry name" value="TREHALASE"/>
    <property type="match status" value="1"/>
</dbReference>
<keyword evidence="2 4" id="KW-0378">Hydrolase</keyword>
<evidence type="ECO:0000256" key="1">
    <source>
        <dbReference type="ARBA" id="ARBA00005615"/>
    </source>
</evidence>
<evidence type="ECO:0000313" key="6">
    <source>
        <dbReference type="EMBL" id="ORX94956.1"/>
    </source>
</evidence>
<feature type="chain" id="PRO_5013322300" description="Trehalase" evidence="5">
    <location>
        <begin position="16"/>
        <end position="588"/>
    </location>
</feature>
<evidence type="ECO:0000256" key="4">
    <source>
        <dbReference type="RuleBase" id="RU361180"/>
    </source>
</evidence>
<comment type="caution">
    <text evidence="6">The sequence shown here is derived from an EMBL/GenBank/DDBJ whole genome shotgun (WGS) entry which is preliminary data.</text>
</comment>
<dbReference type="Pfam" id="PF01204">
    <property type="entry name" value="Trehalase"/>
    <property type="match status" value="2"/>
</dbReference>
<name>A0A1Y1YB18_9FUNG</name>
<dbReference type="Proteomes" id="UP000193498">
    <property type="component" value="Unassembled WGS sequence"/>
</dbReference>
<dbReference type="InterPro" id="IPR008928">
    <property type="entry name" value="6-hairpin_glycosidase_sf"/>
</dbReference>
<keyword evidence="7" id="KW-1185">Reference proteome</keyword>
<dbReference type="OrthoDB" id="3542292at2759"/>
<reference evidence="6 7" key="1">
    <citation type="submission" date="2016-07" db="EMBL/GenBank/DDBJ databases">
        <title>Pervasive Adenine N6-methylation of Active Genes in Fungi.</title>
        <authorList>
            <consortium name="DOE Joint Genome Institute"/>
            <person name="Mondo S.J."/>
            <person name="Dannebaum R.O."/>
            <person name="Kuo R.C."/>
            <person name="Labutti K."/>
            <person name="Haridas S."/>
            <person name="Kuo A."/>
            <person name="Salamov A."/>
            <person name="Ahrendt S.R."/>
            <person name="Lipzen A."/>
            <person name="Sullivan W."/>
            <person name="Andreopoulos W.B."/>
            <person name="Clum A."/>
            <person name="Lindquist E."/>
            <person name="Daum C."/>
            <person name="Ramamoorthy G.K."/>
            <person name="Gryganskyi A."/>
            <person name="Culley D."/>
            <person name="Magnuson J.K."/>
            <person name="James T.Y."/>
            <person name="O'Malley M.A."/>
            <person name="Stajich J.E."/>
            <person name="Spatafora J.W."/>
            <person name="Visel A."/>
            <person name="Grigoriev I.V."/>
        </authorList>
    </citation>
    <scope>NUCLEOTIDE SEQUENCE [LARGE SCALE GENOMIC DNA]</scope>
    <source>
        <strain evidence="6 7">CBS 931.73</strain>
    </source>
</reference>
<sequence length="588" mass="67098">MSAVLICSWALGTSSIGCDSPIYCPGPLLDRIQKAQLFPDSKTFVDKPTSKPLDQVLAAYDSLSATADTNSISQFVQENFLEPGIELVPADLPEYRDQPEFLNNIQDKVLRGWGQIVHSYWKKLTRRMDKSFLCKGCVTSLLDISRPFVVPGGRFREIYYWDTYFVMEGLLLSELHGTARNMIENFLDIVDVYGFMPNGARVYYLNRSQPPMLTQMVKIYYEKTRDLDLLRRALPILDKEYQFWEKNHTILIDRGEEYRLSHYNSVNQHPRPEAYIEDHLTVEGSNLTVEERKALYSDIATGAESGWDYSVRWLRSFSAGTKPGPAILRTLNARKIVPADLNAILYQNEMTLADFHKILPSGQPNNRIQYYTAAARVRRKNMLKLMWDETDLQYYDFNVTSGSVQKLFTPSNYWPLWAEIFPDGFFSRPHKALRAFSMVEQFAKRFAAGIPATDVNTSLQWDFPNAWPPLQYVLMKSVVTVRDHVKDKTVRKKLGDLGLMLAQRMIDAAFCGWRKTGGSIPGILEKLPGSNDTGHMFEKYDIMKLGVAGGGGEYEVQDGFGWTNGVSLWTLNTWGDRLKYPTDCNAGQ</sequence>
<accession>A0A1Y1YB18</accession>
<dbReference type="AlphaFoldDB" id="A0A1Y1YB18"/>
<dbReference type="PROSITE" id="PS00928">
    <property type="entry name" value="TREHALASE_2"/>
    <property type="match status" value="1"/>
</dbReference>
<dbReference type="Gene3D" id="1.50.10.10">
    <property type="match status" value="1"/>
</dbReference>
<dbReference type="EMBL" id="MCFE01000191">
    <property type="protein sequence ID" value="ORX94956.1"/>
    <property type="molecule type" value="Genomic_DNA"/>
</dbReference>
<keyword evidence="5" id="KW-0732">Signal</keyword>